<evidence type="ECO:0008006" key="3">
    <source>
        <dbReference type="Google" id="ProtNLM"/>
    </source>
</evidence>
<proteinExistence type="predicted"/>
<keyword evidence="1" id="KW-0732">Signal</keyword>
<dbReference type="EMBL" id="GBXM01011617">
    <property type="protein sequence ID" value="JAH96960.1"/>
    <property type="molecule type" value="Transcribed_RNA"/>
</dbReference>
<dbReference type="AlphaFoldDB" id="A0A0E9X502"/>
<evidence type="ECO:0000256" key="1">
    <source>
        <dbReference type="SAM" id="SignalP"/>
    </source>
</evidence>
<feature type="chain" id="PRO_5002434925" description="Secreted protein" evidence="1">
    <location>
        <begin position="22"/>
        <end position="66"/>
    </location>
</feature>
<name>A0A0E9X502_ANGAN</name>
<reference evidence="2" key="1">
    <citation type="submission" date="2014-11" db="EMBL/GenBank/DDBJ databases">
        <authorList>
            <person name="Amaro Gonzalez C."/>
        </authorList>
    </citation>
    <scope>NUCLEOTIDE SEQUENCE</scope>
</reference>
<reference evidence="2" key="2">
    <citation type="journal article" date="2015" name="Fish Shellfish Immunol.">
        <title>Early steps in the European eel (Anguilla anguilla)-Vibrio vulnificus interaction in the gills: Role of the RtxA13 toxin.</title>
        <authorList>
            <person name="Callol A."/>
            <person name="Pajuelo D."/>
            <person name="Ebbesson L."/>
            <person name="Teles M."/>
            <person name="MacKenzie S."/>
            <person name="Amaro C."/>
        </authorList>
    </citation>
    <scope>NUCLEOTIDE SEQUENCE</scope>
</reference>
<feature type="signal peptide" evidence="1">
    <location>
        <begin position="1"/>
        <end position="21"/>
    </location>
</feature>
<evidence type="ECO:0000313" key="2">
    <source>
        <dbReference type="EMBL" id="JAH96960.1"/>
    </source>
</evidence>
<organism evidence="2">
    <name type="scientific">Anguilla anguilla</name>
    <name type="common">European freshwater eel</name>
    <name type="synonym">Muraena anguilla</name>
    <dbReference type="NCBI Taxonomy" id="7936"/>
    <lineage>
        <taxon>Eukaryota</taxon>
        <taxon>Metazoa</taxon>
        <taxon>Chordata</taxon>
        <taxon>Craniata</taxon>
        <taxon>Vertebrata</taxon>
        <taxon>Euteleostomi</taxon>
        <taxon>Actinopterygii</taxon>
        <taxon>Neopterygii</taxon>
        <taxon>Teleostei</taxon>
        <taxon>Anguilliformes</taxon>
        <taxon>Anguillidae</taxon>
        <taxon>Anguilla</taxon>
    </lineage>
</organism>
<protein>
    <recommendedName>
        <fullName evidence="3">Secreted protein</fullName>
    </recommendedName>
</protein>
<accession>A0A0E9X502</accession>
<sequence>MIKRFFIFHNLFGSFFLFLLSQMDYCVLIAKDFPVIKFEFTLKWDENACLSGQNLQRKTARWRCSL</sequence>